<sequence length="260" mass="28783">MTCEGQWDIAGDRRNLNGTYEPSNGCQKQVAGRVRVEPDINLLLFNLTQTRPSFGNRSEFELGPDLPQTRVDPARHANPDAKKESAHELRVNRLSAGYECTGTSAACVNAGFGRDYGPTYWIQGSSRGKFWEEEDLFGIKGPGYSAAPGKVEENIKVLPSRSRVEDGDYNSDTSAAATEEEGQRREIGAIVLPITWIEGERQFTMMSPLHIMSTQFFDRISCGDNKRQLATVESVLFKNRKCASGDYTARCSDGIRIGVC</sequence>
<feature type="region of interest" description="Disordered" evidence="1">
    <location>
        <begin position="162"/>
        <end position="182"/>
    </location>
</feature>
<proteinExistence type="predicted"/>
<protein>
    <submittedName>
        <fullName evidence="2">Uncharacterized protein</fullName>
    </submittedName>
</protein>
<evidence type="ECO:0000256" key="1">
    <source>
        <dbReference type="SAM" id="MobiDB-lite"/>
    </source>
</evidence>
<accession>A0AAV7GAM2</accession>
<evidence type="ECO:0000313" key="2">
    <source>
        <dbReference type="EMBL" id="KAH0458775.1"/>
    </source>
</evidence>
<keyword evidence="3" id="KW-1185">Reference proteome</keyword>
<name>A0AAV7GAM2_DENCH</name>
<dbReference type="Proteomes" id="UP000775213">
    <property type="component" value="Unassembled WGS sequence"/>
</dbReference>
<dbReference type="EMBL" id="JAGFBR010000011">
    <property type="protein sequence ID" value="KAH0458775.1"/>
    <property type="molecule type" value="Genomic_DNA"/>
</dbReference>
<reference evidence="2 3" key="1">
    <citation type="journal article" date="2021" name="Hortic Res">
        <title>Chromosome-scale assembly of the Dendrobium chrysotoxum genome enhances the understanding of orchid evolution.</title>
        <authorList>
            <person name="Zhang Y."/>
            <person name="Zhang G.Q."/>
            <person name="Zhang D."/>
            <person name="Liu X.D."/>
            <person name="Xu X.Y."/>
            <person name="Sun W.H."/>
            <person name="Yu X."/>
            <person name="Zhu X."/>
            <person name="Wang Z.W."/>
            <person name="Zhao X."/>
            <person name="Zhong W.Y."/>
            <person name="Chen H."/>
            <person name="Yin W.L."/>
            <person name="Huang T."/>
            <person name="Niu S.C."/>
            <person name="Liu Z.J."/>
        </authorList>
    </citation>
    <scope>NUCLEOTIDE SEQUENCE [LARGE SCALE GENOMIC DNA]</scope>
    <source>
        <strain evidence="2">Lindl</strain>
    </source>
</reference>
<feature type="compositionally biased region" description="Basic and acidic residues" evidence="1">
    <location>
        <begin position="72"/>
        <end position="86"/>
    </location>
</feature>
<organism evidence="2 3">
    <name type="scientific">Dendrobium chrysotoxum</name>
    <name type="common">Orchid</name>
    <dbReference type="NCBI Taxonomy" id="161865"/>
    <lineage>
        <taxon>Eukaryota</taxon>
        <taxon>Viridiplantae</taxon>
        <taxon>Streptophyta</taxon>
        <taxon>Embryophyta</taxon>
        <taxon>Tracheophyta</taxon>
        <taxon>Spermatophyta</taxon>
        <taxon>Magnoliopsida</taxon>
        <taxon>Liliopsida</taxon>
        <taxon>Asparagales</taxon>
        <taxon>Orchidaceae</taxon>
        <taxon>Epidendroideae</taxon>
        <taxon>Malaxideae</taxon>
        <taxon>Dendrobiinae</taxon>
        <taxon>Dendrobium</taxon>
    </lineage>
</organism>
<feature type="region of interest" description="Disordered" evidence="1">
    <location>
        <begin position="56"/>
        <end position="86"/>
    </location>
</feature>
<evidence type="ECO:0000313" key="3">
    <source>
        <dbReference type="Proteomes" id="UP000775213"/>
    </source>
</evidence>
<gene>
    <name evidence="2" type="ORF">IEQ34_011589</name>
</gene>
<comment type="caution">
    <text evidence="2">The sequence shown here is derived from an EMBL/GenBank/DDBJ whole genome shotgun (WGS) entry which is preliminary data.</text>
</comment>
<dbReference type="AlphaFoldDB" id="A0AAV7GAM2"/>